<reference evidence="1 2" key="1">
    <citation type="submission" date="2012-09" db="EMBL/GenBank/DDBJ databases">
        <title>Genome Sequence of Bacillus sp. DW5-4.</title>
        <authorList>
            <person name="Lai Q."/>
            <person name="Liu Y."/>
            <person name="Shao Z."/>
        </authorList>
    </citation>
    <scope>NUCLEOTIDE SEQUENCE [LARGE SCALE GENOMIC DNA]</scope>
    <source>
        <strain evidence="1 2">DW5-4</strain>
    </source>
</reference>
<evidence type="ECO:0000313" key="1">
    <source>
        <dbReference type="EMBL" id="KEP26181.1"/>
    </source>
</evidence>
<dbReference type="AlphaFoldDB" id="A0A081LAA5"/>
<evidence type="ECO:0008006" key="3">
    <source>
        <dbReference type="Google" id="ProtNLM"/>
    </source>
</evidence>
<dbReference type="OrthoDB" id="7721587at2"/>
<dbReference type="Proteomes" id="UP000028091">
    <property type="component" value="Unassembled WGS sequence"/>
</dbReference>
<dbReference type="RefSeq" id="WP_034322328.1">
    <property type="nucleotide sequence ID" value="NZ_JAVIKA010000002.1"/>
</dbReference>
<protein>
    <recommendedName>
        <fullName evidence="3">Replication protein</fullName>
    </recommendedName>
</protein>
<evidence type="ECO:0000313" key="2">
    <source>
        <dbReference type="Proteomes" id="UP000028091"/>
    </source>
</evidence>
<dbReference type="EMBL" id="JOTP01000012">
    <property type="protein sequence ID" value="KEP26181.1"/>
    <property type="molecule type" value="Genomic_DNA"/>
</dbReference>
<gene>
    <name evidence="1" type="ORF">BA70_03990</name>
</gene>
<comment type="caution">
    <text evidence="1">The sequence shown here is derived from an EMBL/GenBank/DDBJ whole genome shotgun (WGS) entry which is preliminary data.</text>
</comment>
<accession>A0A081LAA5</accession>
<organism evidence="1 2">
    <name type="scientific">Bacillus zhangzhouensis</name>
    <dbReference type="NCBI Taxonomy" id="1178540"/>
    <lineage>
        <taxon>Bacteria</taxon>
        <taxon>Bacillati</taxon>
        <taxon>Bacillota</taxon>
        <taxon>Bacilli</taxon>
        <taxon>Bacillales</taxon>
        <taxon>Bacillaceae</taxon>
        <taxon>Bacillus</taxon>
    </lineage>
</organism>
<proteinExistence type="predicted"/>
<sequence>MMQIIDTYQNYEELSAHEREGIDYQILHKREGDQLLVLSPHAGGIESGVSELIHELAGDYSMYLFEGLKVKGNHVLHITSTRFDEPICLSQVHTHHYTFALHGYGETDVLQTLVGGTDRERAAETVKRLTLNGFPALLLSESDRFSGTHPDNINNQCLTGKSVQIEISQAQRRAFFQDFRRRYRRDTQNEQFYRYTNALKQVLSLYE</sequence>
<dbReference type="Gene3D" id="3.40.630.100">
    <property type="entry name" value="Poly-gamma-glutamate hydrolase, zinc-binding motif"/>
    <property type="match status" value="1"/>
</dbReference>
<keyword evidence="2" id="KW-1185">Reference proteome</keyword>
<dbReference type="eggNOG" id="COG4195">
    <property type="taxonomic scope" value="Bacteria"/>
</dbReference>
<dbReference type="InterPro" id="IPR008585">
    <property type="entry name" value="Gamma_PGA_hydro"/>
</dbReference>
<dbReference type="InterPro" id="IPR038128">
    <property type="entry name" value="Gamma_PGA_hydro_sf"/>
</dbReference>
<dbReference type="Pfam" id="PF05908">
    <property type="entry name" value="Gamma_PGA_hydro"/>
    <property type="match status" value="1"/>
</dbReference>
<name>A0A081LAA5_9BACI</name>